<feature type="compositionally biased region" description="Polar residues" evidence="1">
    <location>
        <begin position="18"/>
        <end position="42"/>
    </location>
</feature>
<dbReference type="InParanoid" id="A0A1Y2G0Q7"/>
<dbReference type="STRING" id="106004.A0A1Y2G0Q7"/>
<organism evidence="2 3">
    <name type="scientific">Leucosporidium creatinivorum</name>
    <dbReference type="NCBI Taxonomy" id="106004"/>
    <lineage>
        <taxon>Eukaryota</taxon>
        <taxon>Fungi</taxon>
        <taxon>Dikarya</taxon>
        <taxon>Basidiomycota</taxon>
        <taxon>Pucciniomycotina</taxon>
        <taxon>Microbotryomycetes</taxon>
        <taxon>Leucosporidiales</taxon>
        <taxon>Leucosporidium</taxon>
    </lineage>
</organism>
<feature type="compositionally biased region" description="Polar residues" evidence="1">
    <location>
        <begin position="1"/>
        <end position="10"/>
    </location>
</feature>
<evidence type="ECO:0000256" key="1">
    <source>
        <dbReference type="SAM" id="MobiDB-lite"/>
    </source>
</evidence>
<dbReference type="Pfam" id="PF04749">
    <property type="entry name" value="PLAC8"/>
    <property type="match status" value="1"/>
</dbReference>
<reference evidence="2 3" key="1">
    <citation type="submission" date="2016-07" db="EMBL/GenBank/DDBJ databases">
        <title>Pervasive Adenine N6-methylation of Active Genes in Fungi.</title>
        <authorList>
            <consortium name="DOE Joint Genome Institute"/>
            <person name="Mondo S.J."/>
            <person name="Dannebaum R.O."/>
            <person name="Kuo R.C."/>
            <person name="Labutti K."/>
            <person name="Haridas S."/>
            <person name="Kuo A."/>
            <person name="Salamov A."/>
            <person name="Ahrendt S.R."/>
            <person name="Lipzen A."/>
            <person name="Sullivan W."/>
            <person name="Andreopoulos W.B."/>
            <person name="Clum A."/>
            <person name="Lindquist E."/>
            <person name="Daum C."/>
            <person name="Ramamoorthy G.K."/>
            <person name="Gryganskyi A."/>
            <person name="Culley D."/>
            <person name="Magnuson J.K."/>
            <person name="James T.Y."/>
            <person name="O'Malley M.A."/>
            <person name="Stajich J.E."/>
            <person name="Spatafora J.W."/>
            <person name="Visel A."/>
            <person name="Grigoriev I.V."/>
        </authorList>
    </citation>
    <scope>NUCLEOTIDE SEQUENCE [LARGE SCALE GENOMIC DNA]</scope>
    <source>
        <strain evidence="2 3">62-1032</strain>
    </source>
</reference>
<name>A0A1Y2G0Q7_9BASI</name>
<dbReference type="AlphaFoldDB" id="A0A1Y2G0Q7"/>
<dbReference type="NCBIfam" id="TIGR01571">
    <property type="entry name" value="A_thal_Cys_rich"/>
    <property type="match status" value="1"/>
</dbReference>
<accession>A0A1Y2G0Q7</accession>
<keyword evidence="3" id="KW-1185">Reference proteome</keyword>
<evidence type="ECO:0000313" key="2">
    <source>
        <dbReference type="EMBL" id="ORY88504.1"/>
    </source>
</evidence>
<evidence type="ECO:0000313" key="3">
    <source>
        <dbReference type="Proteomes" id="UP000193467"/>
    </source>
</evidence>
<sequence>MAYDPSQSAAPQKVEQPSPLQAMNSTISGTTMGQPHQVQSQHVGPGGEFSTGLCACDIGPFCVSCWCPCITYGENKQRYDSLNLRGQAVPKEQVEGCGSHTLVYAAIQCVTGWGFVLDFLLRGEVRNRYHIAGSAGSDFCTSCCCTPCSLQQQSREIALEEAGQWGAQGVAGGQGKAQA</sequence>
<protein>
    <submittedName>
        <fullName evidence="2">PLAC8 family-domain-containing protein</fullName>
    </submittedName>
</protein>
<feature type="region of interest" description="Disordered" evidence="1">
    <location>
        <begin position="1"/>
        <end position="44"/>
    </location>
</feature>
<comment type="caution">
    <text evidence="2">The sequence shown here is derived from an EMBL/GenBank/DDBJ whole genome shotgun (WGS) entry which is preliminary data.</text>
</comment>
<proteinExistence type="predicted"/>
<dbReference type="Proteomes" id="UP000193467">
    <property type="component" value="Unassembled WGS sequence"/>
</dbReference>
<dbReference type="OrthoDB" id="1045822at2759"/>
<dbReference type="PANTHER" id="PTHR15907">
    <property type="entry name" value="DUF614 FAMILY PROTEIN-RELATED"/>
    <property type="match status" value="1"/>
</dbReference>
<dbReference type="InterPro" id="IPR006461">
    <property type="entry name" value="PLAC_motif_containing"/>
</dbReference>
<dbReference type="EMBL" id="MCGR01000010">
    <property type="protein sequence ID" value="ORY88504.1"/>
    <property type="molecule type" value="Genomic_DNA"/>
</dbReference>
<gene>
    <name evidence="2" type="ORF">BCR35DRAFT_351011</name>
</gene>